<keyword evidence="4 5" id="KW-0472">Membrane</keyword>
<sequence length="68" mass="7812">MGELNIYGVYVPILLIQAVLAYVLLRIVMLGGDRLVEQGWIAQPNIFYLCVFVVLLWLVHYAFILCQI</sequence>
<name>A0A1A7REU1_9GAMM</name>
<protein>
    <recommendedName>
        <fullName evidence="8">DUF1656 domain-containing protein</fullName>
    </recommendedName>
</protein>
<evidence type="ECO:0000256" key="3">
    <source>
        <dbReference type="ARBA" id="ARBA00022989"/>
    </source>
</evidence>
<proteinExistence type="predicted"/>
<comment type="caution">
    <text evidence="6">The sequence shown here is derived from an EMBL/GenBank/DDBJ whole genome shotgun (WGS) entry which is preliminary data.</text>
</comment>
<accession>A0A1A7REU1</accession>
<dbReference type="Pfam" id="PF07869">
    <property type="entry name" value="DUF1656"/>
    <property type="match status" value="1"/>
</dbReference>
<keyword evidence="3 5" id="KW-1133">Transmembrane helix</keyword>
<evidence type="ECO:0000256" key="4">
    <source>
        <dbReference type="ARBA" id="ARBA00023136"/>
    </source>
</evidence>
<keyword evidence="2 5" id="KW-0812">Transmembrane</keyword>
<gene>
    <name evidence="6" type="ORF">A9J31_02620</name>
</gene>
<feature type="transmembrane region" description="Helical" evidence="5">
    <location>
        <begin position="6"/>
        <end position="25"/>
    </location>
</feature>
<evidence type="ECO:0000313" key="6">
    <source>
        <dbReference type="EMBL" id="OBX29192.1"/>
    </source>
</evidence>
<organism evidence="6 7">
    <name type="scientific">Acinetobacter gandensis</name>
    <dbReference type="NCBI Taxonomy" id="1443941"/>
    <lineage>
        <taxon>Bacteria</taxon>
        <taxon>Pseudomonadati</taxon>
        <taxon>Pseudomonadota</taxon>
        <taxon>Gammaproteobacteria</taxon>
        <taxon>Moraxellales</taxon>
        <taxon>Moraxellaceae</taxon>
        <taxon>Acinetobacter</taxon>
    </lineage>
</organism>
<dbReference type="STRING" id="1443941.A9J31_02620"/>
<evidence type="ECO:0000256" key="5">
    <source>
        <dbReference type="SAM" id="Phobius"/>
    </source>
</evidence>
<dbReference type="Proteomes" id="UP000185753">
    <property type="component" value="Unassembled WGS sequence"/>
</dbReference>
<dbReference type="EMBL" id="LZDS01000012">
    <property type="protein sequence ID" value="OBX29192.1"/>
    <property type="molecule type" value="Genomic_DNA"/>
</dbReference>
<evidence type="ECO:0000256" key="2">
    <source>
        <dbReference type="ARBA" id="ARBA00022692"/>
    </source>
</evidence>
<keyword evidence="7" id="KW-1185">Reference proteome</keyword>
<dbReference type="RefSeq" id="WP_067763093.1">
    <property type="nucleotide sequence ID" value="NZ_JBLZYA010000003.1"/>
</dbReference>
<reference evidence="7" key="1">
    <citation type="submission" date="2016-06" db="EMBL/GenBank/DDBJ databases">
        <authorList>
            <person name="Radolfova-Krizova L."/>
            <person name="Nemec A."/>
        </authorList>
    </citation>
    <scope>NUCLEOTIDE SEQUENCE [LARGE SCALE GENOMIC DNA]</scope>
    <source>
        <strain evidence="7">ANC 4275</strain>
    </source>
</reference>
<evidence type="ECO:0008006" key="8">
    <source>
        <dbReference type="Google" id="ProtNLM"/>
    </source>
</evidence>
<evidence type="ECO:0000256" key="1">
    <source>
        <dbReference type="ARBA" id="ARBA00022475"/>
    </source>
</evidence>
<dbReference type="AlphaFoldDB" id="A0A1A7REU1"/>
<dbReference type="InterPro" id="IPR012451">
    <property type="entry name" value="DUF1656"/>
</dbReference>
<evidence type="ECO:0000313" key="7">
    <source>
        <dbReference type="Proteomes" id="UP000185753"/>
    </source>
</evidence>
<dbReference type="OrthoDB" id="6695501at2"/>
<keyword evidence="1" id="KW-1003">Cell membrane</keyword>
<feature type="transmembrane region" description="Helical" evidence="5">
    <location>
        <begin position="46"/>
        <end position="64"/>
    </location>
</feature>